<dbReference type="Proteomes" id="UP001209229">
    <property type="component" value="Unassembled WGS sequence"/>
</dbReference>
<evidence type="ECO:0000313" key="4">
    <source>
        <dbReference type="Proteomes" id="UP001209229"/>
    </source>
</evidence>
<sequence length="307" mass="35320">MLKYRFSPPILMLISFLLLSIDQYAQQQNDTVSYARLSKFTIASLNKYYYSNSDLKSSYLNSDVKMEALRASIQIALPLKNEGSYFYSGLDYIYINSITNNNIPESYYNNVYKSLTYNLGVITGLKNHWSLLAIVSPAIASDFKEPIGNDDLMLGISAIATKRYNAYFEYGIGFSFNTRFKYEMYLPLLTLQFKKYHHELSALLPLQLSAYYCFKRYKIGFEGRLFENYYNADDKLAANINMDKFGFSKVNFGPRMQVQLFQALYFNMAGGITVFNELTSLNKKGNKEEITATPNKLFFNVGLSLQK</sequence>
<keyword evidence="4" id="KW-1185">Reference proteome</keyword>
<protein>
    <submittedName>
        <fullName evidence="3">DUF6268 family outer membrane beta-barrel protein</fullName>
    </submittedName>
</protein>
<keyword evidence="1" id="KW-0732">Signal</keyword>
<dbReference type="AlphaFoldDB" id="A0AAE3M3A6"/>
<reference evidence="3" key="1">
    <citation type="submission" date="2022-10" db="EMBL/GenBank/DDBJ databases">
        <authorList>
            <person name="Yu W.X."/>
        </authorList>
    </citation>
    <scope>NUCLEOTIDE SEQUENCE</scope>
    <source>
        <strain evidence="3">AAT</strain>
    </source>
</reference>
<evidence type="ECO:0000256" key="1">
    <source>
        <dbReference type="SAM" id="SignalP"/>
    </source>
</evidence>
<name>A0AAE3M3A6_9BACT</name>
<feature type="chain" id="PRO_5041945085" evidence="1">
    <location>
        <begin position="26"/>
        <end position="307"/>
    </location>
</feature>
<feature type="signal peptide" evidence="1">
    <location>
        <begin position="1"/>
        <end position="25"/>
    </location>
</feature>
<organism evidence="3 4">
    <name type="scientific">Plebeiibacterium sediminum</name>
    <dbReference type="NCBI Taxonomy" id="2992112"/>
    <lineage>
        <taxon>Bacteria</taxon>
        <taxon>Pseudomonadati</taxon>
        <taxon>Bacteroidota</taxon>
        <taxon>Bacteroidia</taxon>
        <taxon>Marinilabiliales</taxon>
        <taxon>Marinilabiliaceae</taxon>
        <taxon>Plebeiibacterium</taxon>
    </lineage>
</organism>
<evidence type="ECO:0000259" key="2">
    <source>
        <dbReference type="Pfam" id="PF19783"/>
    </source>
</evidence>
<evidence type="ECO:0000313" key="3">
    <source>
        <dbReference type="EMBL" id="MCW3786027.1"/>
    </source>
</evidence>
<dbReference type="InterPro" id="IPR046235">
    <property type="entry name" value="DUF6268"/>
</dbReference>
<proteinExistence type="predicted"/>
<dbReference type="RefSeq" id="WP_301189597.1">
    <property type="nucleotide sequence ID" value="NZ_JAPDPJ010000009.1"/>
</dbReference>
<accession>A0AAE3M3A6</accession>
<dbReference type="EMBL" id="JAPDPJ010000009">
    <property type="protein sequence ID" value="MCW3786027.1"/>
    <property type="molecule type" value="Genomic_DNA"/>
</dbReference>
<dbReference type="Pfam" id="PF19783">
    <property type="entry name" value="DUF6268"/>
    <property type="match status" value="1"/>
</dbReference>
<comment type="caution">
    <text evidence="3">The sequence shown here is derived from an EMBL/GenBank/DDBJ whole genome shotgun (WGS) entry which is preliminary data.</text>
</comment>
<feature type="domain" description="DUF6268" evidence="2">
    <location>
        <begin position="46"/>
        <end position="295"/>
    </location>
</feature>
<gene>
    <name evidence="3" type="ORF">OM075_06080</name>
</gene>